<dbReference type="Proteomes" id="UP000186583">
    <property type="component" value="Unassembled WGS sequence"/>
</dbReference>
<dbReference type="FunFam" id="3.40.50.2000:FF:000100">
    <property type="entry name" value="Glycosyltransferase family 1 protein"/>
    <property type="match status" value="1"/>
</dbReference>
<feature type="domain" description="Erythromycin biosynthesis protein CIII-like C-terminal" evidence="4">
    <location>
        <begin position="597"/>
        <end position="698"/>
    </location>
</feature>
<feature type="compositionally biased region" description="Polar residues" evidence="2">
    <location>
        <begin position="922"/>
        <end position="932"/>
    </location>
</feature>
<evidence type="ECO:0000259" key="3">
    <source>
        <dbReference type="Pfam" id="PF03033"/>
    </source>
</evidence>
<gene>
    <name evidence="5" type="ORF">CCHL11_05562</name>
</gene>
<reference evidence="5 6" key="1">
    <citation type="submission" date="2016-11" db="EMBL/GenBank/DDBJ databases">
        <title>Draft Genome Assembly of Colletotrichum chlorophyti a pathogen of herbaceous plants.</title>
        <authorList>
            <person name="Gan P."/>
            <person name="Narusaka M."/>
            <person name="Tsushima A."/>
            <person name="Narusaka Y."/>
            <person name="Takano Y."/>
            <person name="Shirasu K."/>
        </authorList>
    </citation>
    <scope>NUCLEOTIDE SEQUENCE [LARGE SCALE GENOMIC DNA]</scope>
    <source>
        <strain evidence="5 6">NTL11</strain>
    </source>
</reference>
<feature type="region of interest" description="Disordered" evidence="2">
    <location>
        <begin position="243"/>
        <end position="270"/>
    </location>
</feature>
<feature type="compositionally biased region" description="Basic and acidic residues" evidence="2">
    <location>
        <begin position="1161"/>
        <end position="1246"/>
    </location>
</feature>
<dbReference type="GO" id="GO:0005975">
    <property type="term" value="P:carbohydrate metabolic process"/>
    <property type="evidence" value="ECO:0007669"/>
    <property type="project" value="InterPro"/>
</dbReference>
<feature type="compositionally biased region" description="Basic and acidic residues" evidence="2">
    <location>
        <begin position="163"/>
        <end position="185"/>
    </location>
</feature>
<feature type="compositionally biased region" description="Basic residues" evidence="2">
    <location>
        <begin position="812"/>
        <end position="839"/>
    </location>
</feature>
<keyword evidence="6" id="KW-1185">Reference proteome</keyword>
<organism evidence="5 6">
    <name type="scientific">Colletotrichum chlorophyti</name>
    <dbReference type="NCBI Taxonomy" id="708187"/>
    <lineage>
        <taxon>Eukaryota</taxon>
        <taxon>Fungi</taxon>
        <taxon>Dikarya</taxon>
        <taxon>Ascomycota</taxon>
        <taxon>Pezizomycotina</taxon>
        <taxon>Sordariomycetes</taxon>
        <taxon>Hypocreomycetidae</taxon>
        <taxon>Glomerellales</taxon>
        <taxon>Glomerellaceae</taxon>
        <taxon>Colletotrichum</taxon>
    </lineage>
</organism>
<accession>A0A1Q8RB56</accession>
<evidence type="ECO:0000313" key="6">
    <source>
        <dbReference type="Proteomes" id="UP000186583"/>
    </source>
</evidence>
<feature type="compositionally biased region" description="Basic and acidic residues" evidence="2">
    <location>
        <begin position="862"/>
        <end position="877"/>
    </location>
</feature>
<dbReference type="InterPro" id="IPR010610">
    <property type="entry name" value="EryCIII-like_C"/>
</dbReference>
<sequence length="1263" mass="138560">MAHPTHAANLALGTTKESSPAATPPPEDLHVDEVVRGDQPAAVVKDSSENIVYPSYVPPEIDSPPDSRSPRSTNAPQMPELPTERDSTLNPTALGHPDLPASTKQRDRPSMDRSWRTEAPRPAAVPRNVPIRSGTSYLNTGLWQASTGDSDSSSSDSSDDDNNDIRPPAEREAARERALARRKRELNEKDRRFRVGNENYNTKGKVKKDGRLRISVKETANTGYLAKALGQAVKKVVPLHEGEVEGETTGDHRPPVSRLSSATTATADREPKPRLNIVIMVIGSRGDAQPFLKIGKVLKEDYGHRVRIATHPAFRDFVEKDSGLEFFSVGGDPSELMAFMVKNPGMIPTLDAVKAGDIGRRRSAMAEMFEGFWRACINATDDEKDVHNLKMMGQKDPFIADAIIANPPSFAHIHCAEALGIPLHLMFTFPYTPTQAFPHPLASIKKSNVDPGYTNFISYPLVEMMVWQGLGDLVNDFRVKTLGLDPVSTLWAPGSTYRLHVPFSYLWSPGLVPKPQDWGDEIDVSGFVFLDLASTFEPPSDLEKFLAAGEQPVYIGFGSIVVDDADRFTQMIFDAVKMAGVRALVSKGWGGLGGDEMDVPENIFMLENTPHDWLFPRVKACVIHGGAGTTAIALKCGKPTMIVPFFGDQHFWGSILSNCAAGPEAVPYKNLNAEKLAEGIKYCLTDEAQEAAAKVAKDIELEGDGAKNAVRSFHHHLNLQGLNSMRCSILRDRAAVWTLQKSNIKLSALAADTIVEEGYLSWKKLRLLRHMEWNDFEGPGEPLTGVAGSLAGTVGNVFGGVGSVPYKLAKTSQKRKEKKEKKKKLRELKHKRTSAKKRNAAANEDLHQHVEISNETSGTKDAQSEDHKYKENKEKSGNTDSVEENDDSGNKGEHEKQNGKQSQPDGDASSSRPGQQDRRDTMSSVDTGTTVDNPVEDYANEIGEGVGKTAQAIARAPVDLSMALAQGFHNAPRLYGDDTVRRPPRVTGIRSGLKAAGKEFAFGIYDGTTGLVRLPVRGAKKDGVKGFVKGTGMGLTGFVLKDLSAVISPFGYTLKGIAKQAERKKQPDRVVRRARIVQGSRERKQLGDENSKLDKEIINGWLTICQLLETLAAEEKKKGVKGIFSSKKQRVNHAAFESVEIAKRALEAIKKGEDMSTVVGTEKELRKTDEKLKTPATRHSIDARQSTDNEREARPAEDLKSARNDIAENEEGEARAEAEDRARQSSFDRKRNDNTENPKEEARPDVQDGAQQLSVERTNSLHA</sequence>
<dbReference type="OrthoDB" id="5835829at2759"/>
<feature type="domain" description="Glycosyltransferase family 28 N-terminal" evidence="3">
    <location>
        <begin position="277"/>
        <end position="438"/>
    </location>
</feature>
<feature type="compositionally biased region" description="Basic and acidic residues" evidence="2">
    <location>
        <begin position="888"/>
        <end position="898"/>
    </location>
</feature>
<dbReference type="EMBL" id="MPGH01000243">
    <property type="protein sequence ID" value="OLN81561.1"/>
    <property type="molecule type" value="Genomic_DNA"/>
</dbReference>
<dbReference type="CDD" id="cd03784">
    <property type="entry name" value="GT1_Gtf-like"/>
    <property type="match status" value="1"/>
</dbReference>
<evidence type="ECO:0000256" key="2">
    <source>
        <dbReference type="SAM" id="MobiDB-lite"/>
    </source>
</evidence>
<name>A0A1Q8RB56_9PEZI</name>
<dbReference type="InterPro" id="IPR050426">
    <property type="entry name" value="Glycosyltransferase_28"/>
</dbReference>
<protein>
    <submittedName>
        <fullName evidence="5">Sterol 3-beta-glucosyltransferase UGT80B1-like protein 6</fullName>
    </submittedName>
</protein>
<keyword evidence="1 5" id="KW-0808">Transferase</keyword>
<feature type="compositionally biased region" description="Basic and acidic residues" evidence="2">
    <location>
        <begin position="27"/>
        <end position="36"/>
    </location>
</feature>
<feature type="compositionally biased region" description="Basic and acidic residues" evidence="2">
    <location>
        <begin position="243"/>
        <end position="254"/>
    </location>
</feature>
<evidence type="ECO:0000259" key="4">
    <source>
        <dbReference type="Pfam" id="PF06722"/>
    </source>
</evidence>
<feature type="compositionally biased region" description="Polar residues" evidence="2">
    <location>
        <begin position="899"/>
        <end position="914"/>
    </location>
</feature>
<feature type="compositionally biased region" description="Basic and acidic residues" evidence="2">
    <location>
        <begin position="104"/>
        <end position="119"/>
    </location>
</feature>
<dbReference type="SUPFAM" id="SSF53756">
    <property type="entry name" value="UDP-Glycosyltransferase/glycogen phosphorylase"/>
    <property type="match status" value="1"/>
</dbReference>
<proteinExistence type="predicted"/>
<feature type="compositionally biased region" description="Low complexity" evidence="2">
    <location>
        <begin position="120"/>
        <end position="130"/>
    </location>
</feature>
<dbReference type="AlphaFoldDB" id="A0A1Q8RB56"/>
<dbReference type="PANTHER" id="PTHR48050:SF5">
    <property type="entry name" value="UDP-GLUCOSE,STEROL TRANSFERASE"/>
    <property type="match status" value="1"/>
</dbReference>
<dbReference type="Pfam" id="PF06722">
    <property type="entry name" value="EryCIII-like_C"/>
    <property type="match status" value="1"/>
</dbReference>
<dbReference type="FunFam" id="3.40.50.2000:FF:000009">
    <property type="entry name" value="Sterol 3-beta-glucosyltransferase UGT80A2"/>
    <property type="match status" value="1"/>
</dbReference>
<dbReference type="InterPro" id="IPR002213">
    <property type="entry name" value="UDP_glucos_trans"/>
</dbReference>
<evidence type="ECO:0000256" key="1">
    <source>
        <dbReference type="ARBA" id="ARBA00022679"/>
    </source>
</evidence>
<feature type="region of interest" description="Disordered" evidence="2">
    <location>
        <begin position="1"/>
        <end position="185"/>
    </location>
</feature>
<feature type="region of interest" description="Disordered" evidence="2">
    <location>
        <begin position="1160"/>
        <end position="1263"/>
    </location>
</feature>
<feature type="compositionally biased region" description="Polar residues" evidence="2">
    <location>
        <begin position="133"/>
        <end position="148"/>
    </location>
</feature>
<comment type="caution">
    <text evidence="5">The sequence shown here is derived from an EMBL/GenBank/DDBJ whole genome shotgun (WGS) entry which is preliminary data.</text>
</comment>
<feature type="compositionally biased region" description="Polar residues" evidence="2">
    <location>
        <begin position="1249"/>
        <end position="1263"/>
    </location>
</feature>
<dbReference type="Pfam" id="PF03033">
    <property type="entry name" value="Glyco_transf_28"/>
    <property type="match status" value="1"/>
</dbReference>
<feature type="region of interest" description="Disordered" evidence="2">
    <location>
        <begin position="809"/>
        <end position="935"/>
    </location>
</feature>
<evidence type="ECO:0000313" key="5">
    <source>
        <dbReference type="EMBL" id="OLN81561.1"/>
    </source>
</evidence>
<dbReference type="GO" id="GO:0016906">
    <property type="term" value="F:sterol 3-beta-glucosyltransferase activity"/>
    <property type="evidence" value="ECO:0007669"/>
    <property type="project" value="UniProtKB-ARBA"/>
</dbReference>
<dbReference type="Gene3D" id="3.40.50.2000">
    <property type="entry name" value="Glycogen Phosphorylase B"/>
    <property type="match status" value="2"/>
</dbReference>
<dbReference type="PANTHER" id="PTHR48050">
    <property type="entry name" value="STEROL 3-BETA-GLUCOSYLTRANSFERASE"/>
    <property type="match status" value="1"/>
</dbReference>
<dbReference type="InterPro" id="IPR004276">
    <property type="entry name" value="GlycoTrans_28_N"/>
</dbReference>